<reference evidence="2" key="1">
    <citation type="submission" date="2017-03" db="EMBL/GenBank/DDBJ databases">
        <authorList>
            <person name="Safronova V.I."/>
            <person name="Sazanova A.L."/>
            <person name="Chirak E.R."/>
        </authorList>
    </citation>
    <scope>NUCLEOTIDE SEQUENCE [LARGE SCALE GENOMIC DNA]</scope>
    <source>
        <strain evidence="2">Ach-343</strain>
    </source>
</reference>
<evidence type="ECO:0000313" key="2">
    <source>
        <dbReference type="Proteomes" id="UP000248616"/>
    </source>
</evidence>
<name>A0A2W7CSV4_9HYPH</name>
<dbReference type="RefSeq" id="WP_111543484.1">
    <property type="nucleotide sequence ID" value="NZ_MZXV01000013.1"/>
</dbReference>
<dbReference type="OrthoDB" id="9151463at2"/>
<sequence>MSKREFSKVSPALWRSKRFLALPKDRCRLLLVFYMTCGHQTSAGCYRISEGYACSDLGWLPEDYRTARDPLVECGLIAFDNDTEEVFVSGWFRFCPPMNPKHAAGTMALIADIESDRLREQAEQEFAPAYTALQARSPRLPGR</sequence>
<evidence type="ECO:0008006" key="3">
    <source>
        <dbReference type="Google" id="ProtNLM"/>
    </source>
</evidence>
<gene>
    <name evidence="1" type="ORF">B5V02_07385</name>
</gene>
<evidence type="ECO:0000313" key="1">
    <source>
        <dbReference type="EMBL" id="PZV39743.1"/>
    </source>
</evidence>
<dbReference type="AlphaFoldDB" id="A0A2W7CSV4"/>
<protein>
    <recommendedName>
        <fullName evidence="3">Replication protein</fullName>
    </recommendedName>
</protein>
<accession>A0A2W7CSV4</accession>
<proteinExistence type="predicted"/>
<comment type="caution">
    <text evidence="1">The sequence shown here is derived from an EMBL/GenBank/DDBJ whole genome shotgun (WGS) entry which is preliminary data.</text>
</comment>
<organism evidence="1 2">
    <name type="scientific">Mesorhizobium kowhaii</name>
    <dbReference type="NCBI Taxonomy" id="1300272"/>
    <lineage>
        <taxon>Bacteria</taxon>
        <taxon>Pseudomonadati</taxon>
        <taxon>Pseudomonadota</taxon>
        <taxon>Alphaproteobacteria</taxon>
        <taxon>Hyphomicrobiales</taxon>
        <taxon>Phyllobacteriaceae</taxon>
        <taxon>Mesorhizobium</taxon>
    </lineage>
</organism>
<dbReference type="EMBL" id="MZXV01000013">
    <property type="protein sequence ID" value="PZV39743.1"/>
    <property type="molecule type" value="Genomic_DNA"/>
</dbReference>
<dbReference type="Proteomes" id="UP000248616">
    <property type="component" value="Unassembled WGS sequence"/>
</dbReference>
<keyword evidence="2" id="KW-1185">Reference proteome</keyword>